<dbReference type="InterPro" id="IPR057252">
    <property type="entry name" value="CoiA_C"/>
</dbReference>
<protein>
    <submittedName>
        <fullName evidence="4">Competence CoiA-like predicted nuclease</fullName>
    </submittedName>
</protein>
<evidence type="ECO:0000259" key="3">
    <source>
        <dbReference type="Pfam" id="PF25166"/>
    </source>
</evidence>
<keyword evidence="5" id="KW-1185">Reference proteome</keyword>
<organism evidence="4 5">
    <name type="scientific">Scopulibacillus daqui</name>
    <dbReference type="NCBI Taxonomy" id="1469162"/>
    <lineage>
        <taxon>Bacteria</taxon>
        <taxon>Bacillati</taxon>
        <taxon>Bacillota</taxon>
        <taxon>Bacilli</taxon>
        <taxon>Bacillales</taxon>
        <taxon>Sporolactobacillaceae</taxon>
        <taxon>Scopulibacillus</taxon>
    </lineage>
</organism>
<accession>A0ABS2PVS6</accession>
<dbReference type="InterPro" id="IPR010330">
    <property type="entry name" value="CoiA_nuc"/>
</dbReference>
<feature type="domain" description="Competence protein CoiA nuclease-like" evidence="1">
    <location>
        <begin position="66"/>
        <end position="227"/>
    </location>
</feature>
<dbReference type="Pfam" id="PF06054">
    <property type="entry name" value="CoiA_nuc"/>
    <property type="match status" value="1"/>
</dbReference>
<sequence length="407" mass="47412">MARTENDQLISMADSHALDDLKKLRDTCSFYCPACDKPVFLKLGNKKKWHFSHHHLAHCPYDQEPESANHLLGKKHLYHWLLQHCLQPQLERYLPELKQRPDIFLPLNPLPVAIEFQCAAMPASLLNERTLGYFKHHIKPIWILGENRLRQKGSVIYLSAMDYQAVQYNPKFAGSHPFASPYFLLFYSQNKQSMIQLSNIQPLSTSKISAHIHTSLLRLSPLHVLTQPIHQENFNEFKKVWLREKKMKRANPHRFQSQAEHYIKAICYRKRINFSFFPSYAGLPHYHFLYVETPPVIWQSWLVLNFIEGKKGQLIDGKSITQAFKRLIDKGIFHCRPLLAGKHSIEQVIQTYLKQLAILNVVKAAHKGNFRVLNVEKWQRPSITLLLDEDQKTLDELEASPVCQGVE</sequence>
<dbReference type="RefSeq" id="WP_205002002.1">
    <property type="nucleotide sequence ID" value="NZ_JAFBER010000001.1"/>
</dbReference>
<comment type="caution">
    <text evidence="4">The sequence shown here is derived from an EMBL/GenBank/DDBJ whole genome shotgun (WGS) entry which is preliminary data.</text>
</comment>
<gene>
    <name evidence="4" type="ORF">JOD45_000227</name>
</gene>
<feature type="domain" description="Competence protein CoiA C-terminal" evidence="3">
    <location>
        <begin position="240"/>
        <end position="373"/>
    </location>
</feature>
<dbReference type="InterPro" id="IPR057253">
    <property type="entry name" value="CoiA-like_N"/>
</dbReference>
<evidence type="ECO:0000313" key="4">
    <source>
        <dbReference type="EMBL" id="MBM7644036.1"/>
    </source>
</evidence>
<name>A0ABS2PVS6_9BACL</name>
<evidence type="ECO:0000259" key="1">
    <source>
        <dbReference type="Pfam" id="PF06054"/>
    </source>
</evidence>
<dbReference type="Pfam" id="PF25166">
    <property type="entry name" value="CoiA_C"/>
    <property type="match status" value="1"/>
</dbReference>
<feature type="domain" description="Competence protein CoiA-like N-terminal" evidence="2">
    <location>
        <begin position="18"/>
        <end position="61"/>
    </location>
</feature>
<dbReference type="InterPro" id="IPR021176">
    <property type="entry name" value="Competence-induced_CoiA"/>
</dbReference>
<proteinExistence type="predicted"/>
<dbReference type="PIRSF" id="PIRSF007487">
    <property type="entry name" value="Competence-induced_CoiA_bac"/>
    <property type="match status" value="1"/>
</dbReference>
<dbReference type="Proteomes" id="UP000808914">
    <property type="component" value="Unassembled WGS sequence"/>
</dbReference>
<evidence type="ECO:0000259" key="2">
    <source>
        <dbReference type="Pfam" id="PF25164"/>
    </source>
</evidence>
<dbReference type="EMBL" id="JAFBER010000001">
    <property type="protein sequence ID" value="MBM7644036.1"/>
    <property type="molecule type" value="Genomic_DNA"/>
</dbReference>
<reference evidence="4 5" key="1">
    <citation type="submission" date="2021-01" db="EMBL/GenBank/DDBJ databases">
        <title>Genomic Encyclopedia of Type Strains, Phase IV (KMG-IV): sequencing the most valuable type-strain genomes for metagenomic binning, comparative biology and taxonomic classification.</title>
        <authorList>
            <person name="Goeker M."/>
        </authorList>
    </citation>
    <scope>NUCLEOTIDE SEQUENCE [LARGE SCALE GENOMIC DNA]</scope>
    <source>
        <strain evidence="4 5">DSM 28236</strain>
    </source>
</reference>
<dbReference type="Pfam" id="PF25164">
    <property type="entry name" value="CoiA_N"/>
    <property type="match status" value="1"/>
</dbReference>
<evidence type="ECO:0000313" key="5">
    <source>
        <dbReference type="Proteomes" id="UP000808914"/>
    </source>
</evidence>